<feature type="compositionally biased region" description="Basic and acidic residues" evidence="1">
    <location>
        <begin position="143"/>
        <end position="154"/>
    </location>
</feature>
<dbReference type="EMBL" id="KL596798">
    <property type="protein sequence ID" value="KER24771.1"/>
    <property type="molecule type" value="Genomic_DNA"/>
</dbReference>
<evidence type="ECO:0000313" key="3">
    <source>
        <dbReference type="Proteomes" id="UP000054324"/>
    </source>
</evidence>
<reference evidence="2 3" key="1">
    <citation type="submission" date="2013-11" db="EMBL/GenBank/DDBJ databases">
        <title>Opisthorchis viverrini - life in the bile duct.</title>
        <authorList>
            <person name="Young N.D."/>
            <person name="Nagarajan N."/>
            <person name="Lin S.J."/>
            <person name="Korhonen P.K."/>
            <person name="Jex A.R."/>
            <person name="Hall R.S."/>
            <person name="Safavi-Hemami H."/>
            <person name="Kaewkong W."/>
            <person name="Bertrand D."/>
            <person name="Gao S."/>
            <person name="Seet Q."/>
            <person name="Wongkham S."/>
            <person name="Teh B.T."/>
            <person name="Wongkham C."/>
            <person name="Intapan P.M."/>
            <person name="Maleewong W."/>
            <person name="Yang X."/>
            <person name="Hu M."/>
            <person name="Wang Z."/>
            <person name="Hofmann A."/>
            <person name="Sternberg P.W."/>
            <person name="Tan P."/>
            <person name="Wang J."/>
            <person name="Gasser R.B."/>
        </authorList>
    </citation>
    <scope>NUCLEOTIDE SEQUENCE [LARGE SCALE GENOMIC DNA]</scope>
</reference>
<dbReference type="GeneID" id="20321835"/>
<dbReference type="OrthoDB" id="6256897at2759"/>
<organism evidence="2 3">
    <name type="scientific">Opisthorchis viverrini</name>
    <name type="common">Southeast Asian liver fluke</name>
    <dbReference type="NCBI Taxonomy" id="6198"/>
    <lineage>
        <taxon>Eukaryota</taxon>
        <taxon>Metazoa</taxon>
        <taxon>Spiralia</taxon>
        <taxon>Lophotrochozoa</taxon>
        <taxon>Platyhelminthes</taxon>
        <taxon>Trematoda</taxon>
        <taxon>Digenea</taxon>
        <taxon>Opisthorchiida</taxon>
        <taxon>Opisthorchiata</taxon>
        <taxon>Opisthorchiidae</taxon>
        <taxon>Opisthorchis</taxon>
    </lineage>
</organism>
<evidence type="ECO:0000256" key="1">
    <source>
        <dbReference type="SAM" id="MobiDB-lite"/>
    </source>
</evidence>
<name>A0A074ZBU5_OPIVI</name>
<protein>
    <submittedName>
        <fullName evidence="2">Uncharacterized protein</fullName>
    </submittedName>
</protein>
<dbReference type="AlphaFoldDB" id="A0A074ZBU5"/>
<dbReference type="RefSeq" id="XP_009171493.1">
    <property type="nucleotide sequence ID" value="XM_009173229.1"/>
</dbReference>
<evidence type="ECO:0000313" key="2">
    <source>
        <dbReference type="EMBL" id="KER24771.1"/>
    </source>
</evidence>
<accession>A0A074ZBU5</accession>
<sequence length="203" mass="22040">MLSGSGRPVPQNKLLLHPLREQADRVSMWDCQPPPLIPSSEACAKSLLASVTGACPPRMQPCGAPIKYDSHHSHVKMGETNTPAYISSPALAQSVQVLPTVTELTGTDNRISKSQNATLFELLRLPDSDDPYHIDLSISHDEDDKWTDVGRSSHEPATPVSLTPPCTRFGLYGQHSITHTLKRDHPLIPSPNTAAAATQRKTA</sequence>
<dbReference type="CTD" id="20321835"/>
<feature type="compositionally biased region" description="Polar residues" evidence="1">
    <location>
        <begin position="190"/>
        <end position="203"/>
    </location>
</feature>
<dbReference type="Proteomes" id="UP000054324">
    <property type="component" value="Unassembled WGS sequence"/>
</dbReference>
<proteinExistence type="predicted"/>
<dbReference type="KEGG" id="ovi:T265_07656"/>
<gene>
    <name evidence="2" type="ORF">T265_07656</name>
</gene>
<feature type="region of interest" description="Disordered" evidence="1">
    <location>
        <begin position="182"/>
        <end position="203"/>
    </location>
</feature>
<keyword evidence="3" id="KW-1185">Reference proteome</keyword>
<feature type="region of interest" description="Disordered" evidence="1">
    <location>
        <begin position="143"/>
        <end position="162"/>
    </location>
</feature>